<evidence type="ECO:0000313" key="1">
    <source>
        <dbReference type="EMBL" id="MCA2018071.1"/>
    </source>
</evidence>
<name>A0ABS7YQX6_9VIBR</name>
<dbReference type="Proteomes" id="UP001199044">
    <property type="component" value="Unassembled WGS sequence"/>
</dbReference>
<proteinExistence type="predicted"/>
<reference evidence="2" key="1">
    <citation type="submission" date="2023-07" db="EMBL/GenBank/DDBJ databases">
        <title>Molecular identification of indigenous halophilic bacteria isolated from red sea cost, biodegradation of synthetic dyes and assessment of degraded metabolite toxicity.</title>
        <authorList>
            <person name="Chaieb K."/>
            <person name="Altayb H.N."/>
        </authorList>
    </citation>
    <scope>NUCLEOTIDE SEQUENCE [LARGE SCALE GENOMIC DNA]</scope>
    <source>
        <strain evidence="2">K20</strain>
    </source>
</reference>
<accession>A0ABS7YQX6</accession>
<comment type="caution">
    <text evidence="1">The sequence shown here is derived from an EMBL/GenBank/DDBJ whole genome shotgun (WGS) entry which is preliminary data.</text>
</comment>
<keyword evidence="2" id="KW-1185">Reference proteome</keyword>
<gene>
    <name evidence="1" type="ORF">LDJ79_18270</name>
</gene>
<dbReference type="RefSeq" id="WP_068718689.1">
    <property type="nucleotide sequence ID" value="NZ_AP014636.1"/>
</dbReference>
<organism evidence="1 2">
    <name type="scientific">Vibrio tritonius</name>
    <dbReference type="NCBI Taxonomy" id="1435069"/>
    <lineage>
        <taxon>Bacteria</taxon>
        <taxon>Pseudomonadati</taxon>
        <taxon>Pseudomonadota</taxon>
        <taxon>Gammaproteobacteria</taxon>
        <taxon>Vibrionales</taxon>
        <taxon>Vibrionaceae</taxon>
        <taxon>Vibrio</taxon>
    </lineage>
</organism>
<dbReference type="EMBL" id="JAIWIU010000149">
    <property type="protein sequence ID" value="MCA2018071.1"/>
    <property type="molecule type" value="Genomic_DNA"/>
</dbReference>
<protein>
    <submittedName>
        <fullName evidence="1">Uncharacterized protein</fullName>
    </submittedName>
</protein>
<sequence>MDLQQCWSCFLKAEELLKQGHWPQAHYLLEDVLHDLPGHIHQAASHQDTKPCQFACLIAGLRDTAVYQSEILNNMGQQSRAFEVLNQSYGLLQFLAIESSDLIGSVSLVLEKHSEDLLKHMGAFCHAQRNAQWQLEYEQVERAHHHFSQLKRFNELQPSSVVIN</sequence>
<evidence type="ECO:0000313" key="2">
    <source>
        <dbReference type="Proteomes" id="UP001199044"/>
    </source>
</evidence>